<keyword evidence="4" id="KW-1185">Reference proteome</keyword>
<dbReference type="EC" id="2.1.1.-" evidence="3"/>
<dbReference type="EMBL" id="JBHSQH010000001">
    <property type="protein sequence ID" value="MFC5970153.1"/>
    <property type="molecule type" value="Genomic_DNA"/>
</dbReference>
<dbReference type="Pfam" id="PF05050">
    <property type="entry name" value="Methyltransf_21"/>
    <property type="match status" value="1"/>
</dbReference>
<dbReference type="InterPro" id="IPR006342">
    <property type="entry name" value="FkbM_mtfrase"/>
</dbReference>
<gene>
    <name evidence="3" type="ORF">ACFPYI_02300</name>
</gene>
<feature type="region of interest" description="Disordered" evidence="1">
    <location>
        <begin position="148"/>
        <end position="192"/>
    </location>
</feature>
<protein>
    <submittedName>
        <fullName evidence="3">FkbM family methyltransferase</fullName>
        <ecNumber evidence="3">2.1.1.-</ecNumber>
    </submittedName>
</protein>
<dbReference type="SUPFAM" id="SSF53335">
    <property type="entry name" value="S-adenosyl-L-methionine-dependent methyltransferases"/>
    <property type="match status" value="1"/>
</dbReference>
<comment type="caution">
    <text evidence="3">The sequence shown here is derived from an EMBL/GenBank/DDBJ whole genome shotgun (WGS) entry which is preliminary data.</text>
</comment>
<dbReference type="NCBIfam" id="TIGR01444">
    <property type="entry name" value="fkbM_fam"/>
    <property type="match status" value="1"/>
</dbReference>
<accession>A0ABD5RIP0</accession>
<evidence type="ECO:0000313" key="4">
    <source>
        <dbReference type="Proteomes" id="UP001596099"/>
    </source>
</evidence>
<reference evidence="3 4" key="1">
    <citation type="journal article" date="2019" name="Int. J. Syst. Evol. Microbiol.">
        <title>The Global Catalogue of Microorganisms (GCM) 10K type strain sequencing project: providing services to taxonomists for standard genome sequencing and annotation.</title>
        <authorList>
            <consortium name="The Broad Institute Genomics Platform"/>
            <consortium name="The Broad Institute Genome Sequencing Center for Infectious Disease"/>
            <person name="Wu L."/>
            <person name="Ma J."/>
        </authorList>
    </citation>
    <scope>NUCLEOTIDE SEQUENCE [LARGE SCALE GENOMIC DNA]</scope>
    <source>
        <strain evidence="3 4">CGMCC 1.12543</strain>
    </source>
</reference>
<dbReference type="RefSeq" id="WP_247418843.1">
    <property type="nucleotide sequence ID" value="NZ_JALLGW010000002.1"/>
</dbReference>
<dbReference type="GO" id="GO:0008168">
    <property type="term" value="F:methyltransferase activity"/>
    <property type="evidence" value="ECO:0007669"/>
    <property type="project" value="UniProtKB-KW"/>
</dbReference>
<dbReference type="InterPro" id="IPR029063">
    <property type="entry name" value="SAM-dependent_MTases_sf"/>
</dbReference>
<evidence type="ECO:0000256" key="1">
    <source>
        <dbReference type="SAM" id="MobiDB-lite"/>
    </source>
</evidence>
<keyword evidence="3" id="KW-0808">Transferase</keyword>
<proteinExistence type="predicted"/>
<dbReference type="Gene3D" id="3.40.50.150">
    <property type="entry name" value="Vaccinia Virus protein VP39"/>
    <property type="match status" value="1"/>
</dbReference>
<name>A0ABD5RIP0_9EURY</name>
<organism evidence="3 4">
    <name type="scientific">Halomarina salina</name>
    <dbReference type="NCBI Taxonomy" id="1872699"/>
    <lineage>
        <taxon>Archaea</taxon>
        <taxon>Methanobacteriati</taxon>
        <taxon>Methanobacteriota</taxon>
        <taxon>Stenosarchaea group</taxon>
        <taxon>Halobacteria</taxon>
        <taxon>Halobacteriales</taxon>
        <taxon>Natronomonadaceae</taxon>
        <taxon>Halomarina</taxon>
    </lineage>
</organism>
<dbReference type="GO" id="GO:0032259">
    <property type="term" value="P:methylation"/>
    <property type="evidence" value="ECO:0007669"/>
    <property type="project" value="UniProtKB-KW"/>
</dbReference>
<evidence type="ECO:0000259" key="2">
    <source>
        <dbReference type="Pfam" id="PF05050"/>
    </source>
</evidence>
<feature type="domain" description="Methyltransferase FkbM" evidence="2">
    <location>
        <begin position="83"/>
        <end position="250"/>
    </location>
</feature>
<dbReference type="InterPro" id="IPR052514">
    <property type="entry name" value="SAM-dependent_MTase"/>
</dbReference>
<sequence>MQATERLWHASRRLGVDAVVSWLYWQAKLAAGRWRHHTSVGDATATFRTTTKTEYLRAATLLGEREVVEAFVAGLDGTETVWDVGACVGTYACLAADRLANGHVVAFEPEPTNRARLVANLDANAPETRWTVEAAALTDRDGTVTLRRGPVEPGSGHHYLAPSEPTRTGATDRTSVSVPGRRGDTLVGSGTPPPDVLKLDVQGAELDVLRGLGNVLDGVERIYAELHVEKSARYETSADAVESFLEDSGFALTRFGPPDYNRAGVYHVVARR</sequence>
<keyword evidence="3" id="KW-0489">Methyltransferase</keyword>
<dbReference type="PANTHER" id="PTHR34203:SF15">
    <property type="entry name" value="SLL1173 PROTEIN"/>
    <property type="match status" value="1"/>
</dbReference>
<feature type="compositionally biased region" description="Polar residues" evidence="1">
    <location>
        <begin position="165"/>
        <end position="177"/>
    </location>
</feature>
<dbReference type="PANTHER" id="PTHR34203">
    <property type="entry name" value="METHYLTRANSFERASE, FKBM FAMILY PROTEIN"/>
    <property type="match status" value="1"/>
</dbReference>
<dbReference type="AlphaFoldDB" id="A0ABD5RIP0"/>
<dbReference type="Proteomes" id="UP001596099">
    <property type="component" value="Unassembled WGS sequence"/>
</dbReference>
<evidence type="ECO:0000313" key="3">
    <source>
        <dbReference type="EMBL" id="MFC5970153.1"/>
    </source>
</evidence>